<dbReference type="AlphaFoldDB" id="A0AAU7DTB5"/>
<feature type="transmembrane region" description="Helical" evidence="7">
    <location>
        <begin position="280"/>
        <end position="304"/>
    </location>
</feature>
<evidence type="ECO:0000256" key="3">
    <source>
        <dbReference type="ARBA" id="ARBA00022692"/>
    </source>
</evidence>
<keyword evidence="2" id="KW-1003">Cell membrane</keyword>
<proteinExistence type="inferred from homology"/>
<evidence type="ECO:0000259" key="9">
    <source>
        <dbReference type="Pfam" id="PF12704"/>
    </source>
</evidence>
<dbReference type="InterPro" id="IPR003838">
    <property type="entry name" value="ABC3_permease_C"/>
</dbReference>
<evidence type="ECO:0000256" key="2">
    <source>
        <dbReference type="ARBA" id="ARBA00022475"/>
    </source>
</evidence>
<protein>
    <submittedName>
        <fullName evidence="10">ABC transporter permease</fullName>
    </submittedName>
</protein>
<dbReference type="Pfam" id="PF12704">
    <property type="entry name" value="MacB_PCD"/>
    <property type="match status" value="1"/>
</dbReference>
<evidence type="ECO:0000313" key="10">
    <source>
        <dbReference type="EMBL" id="XBH20547.1"/>
    </source>
</evidence>
<keyword evidence="4 7" id="KW-1133">Transmembrane helix</keyword>
<keyword evidence="3 7" id="KW-0812">Transmembrane</keyword>
<dbReference type="EMBL" id="CP146203">
    <property type="protein sequence ID" value="XBH20547.1"/>
    <property type="molecule type" value="Genomic_DNA"/>
</dbReference>
<evidence type="ECO:0000256" key="6">
    <source>
        <dbReference type="ARBA" id="ARBA00038076"/>
    </source>
</evidence>
<feature type="transmembrane region" description="Helical" evidence="7">
    <location>
        <begin position="367"/>
        <end position="389"/>
    </location>
</feature>
<feature type="transmembrane region" description="Helical" evidence="7">
    <location>
        <begin position="324"/>
        <end position="347"/>
    </location>
</feature>
<evidence type="ECO:0000256" key="4">
    <source>
        <dbReference type="ARBA" id="ARBA00022989"/>
    </source>
</evidence>
<dbReference type="PANTHER" id="PTHR30572">
    <property type="entry name" value="MEMBRANE COMPONENT OF TRANSPORTER-RELATED"/>
    <property type="match status" value="1"/>
</dbReference>
<organism evidence="10">
    <name type="scientific">Jonesiaceae bacterium BS-20</name>
    <dbReference type="NCBI Taxonomy" id="3120821"/>
    <lineage>
        <taxon>Bacteria</taxon>
        <taxon>Bacillati</taxon>
        <taxon>Actinomycetota</taxon>
        <taxon>Actinomycetes</taxon>
        <taxon>Micrococcales</taxon>
        <taxon>Jonesiaceae</taxon>
    </lineage>
</organism>
<evidence type="ECO:0000256" key="1">
    <source>
        <dbReference type="ARBA" id="ARBA00004651"/>
    </source>
</evidence>
<reference evidence="10" key="1">
    <citation type="submission" date="2024-02" db="EMBL/GenBank/DDBJ databases">
        <title>Tomenella chthoni gen. nov. sp. nov., a member of the family Jonesiaceae isolated from bat guano.</title>
        <authorList>
            <person name="Miller S.L."/>
            <person name="King J."/>
            <person name="Sankaranarayanan K."/>
            <person name="Lawson P.A."/>
        </authorList>
    </citation>
    <scope>NUCLEOTIDE SEQUENCE</scope>
    <source>
        <strain evidence="10">BS-20</strain>
    </source>
</reference>
<comment type="subcellular location">
    <subcellularLocation>
        <location evidence="1">Cell membrane</location>
        <topology evidence="1">Multi-pass membrane protein</topology>
    </subcellularLocation>
</comment>
<evidence type="ECO:0000256" key="7">
    <source>
        <dbReference type="SAM" id="Phobius"/>
    </source>
</evidence>
<feature type="domain" description="MacB-like periplasmic core" evidence="9">
    <location>
        <begin position="28"/>
        <end position="238"/>
    </location>
</feature>
<gene>
    <name evidence="10" type="ORF">V5R04_09895</name>
</gene>
<dbReference type="GO" id="GO:0005886">
    <property type="term" value="C:plasma membrane"/>
    <property type="evidence" value="ECO:0007669"/>
    <property type="project" value="UniProtKB-SubCell"/>
</dbReference>
<name>A0AAU7DTB5_9MICO</name>
<sequence>MSTPRPKADWAMILFHSFVATARRPGRSAATAVGIALGITVFLVTVGWSQTVGSQINQTFDELAATKIVVKDTQADLATESAFPTDTAQILSKISGVISGGRVWGGAVVPVSTSQVSNHVEVTTLYADPETLIAADVAVASGRLFTDSEIDRTAPVAVLGQTVAQQLGIAAVTPGLGIVLEDTGTPVMVIGILETGGSMPELDHAIILAPQAPTEQGMVASVPSPADTSVVVRVELGTAHEIAKQLPLALRPHDSARLGVLVPPEPASLRDNVQGSLDTLALGAASLSLLIGGIGIMNSMLNAVSQRAGEIGLRRSMGAARRHIVAQFLIEGAFLGLIGATVGVVAGEAVLIAISFANDWNPVLAKYYLAVAPVAGLLIGVLAALYPALRAATIKPAETLRA</sequence>
<evidence type="ECO:0000259" key="8">
    <source>
        <dbReference type="Pfam" id="PF02687"/>
    </source>
</evidence>
<dbReference type="PANTHER" id="PTHR30572:SF4">
    <property type="entry name" value="ABC TRANSPORTER PERMEASE YTRF"/>
    <property type="match status" value="1"/>
</dbReference>
<dbReference type="InterPro" id="IPR050250">
    <property type="entry name" value="Macrolide_Exporter_MacB"/>
</dbReference>
<feature type="transmembrane region" description="Helical" evidence="7">
    <location>
        <begin position="29"/>
        <end position="48"/>
    </location>
</feature>
<comment type="similarity">
    <text evidence="6">Belongs to the ABC-4 integral membrane protein family.</text>
</comment>
<keyword evidence="5 7" id="KW-0472">Membrane</keyword>
<evidence type="ECO:0000256" key="5">
    <source>
        <dbReference type="ARBA" id="ARBA00023136"/>
    </source>
</evidence>
<feature type="domain" description="ABC3 transporter permease C-terminal" evidence="8">
    <location>
        <begin position="285"/>
        <end position="396"/>
    </location>
</feature>
<dbReference type="GO" id="GO:0022857">
    <property type="term" value="F:transmembrane transporter activity"/>
    <property type="evidence" value="ECO:0007669"/>
    <property type="project" value="TreeGrafter"/>
</dbReference>
<accession>A0AAU7DTB5</accession>
<dbReference type="Pfam" id="PF02687">
    <property type="entry name" value="FtsX"/>
    <property type="match status" value="1"/>
</dbReference>
<dbReference type="InterPro" id="IPR025857">
    <property type="entry name" value="MacB_PCD"/>
</dbReference>